<name>A0A366IH84_9MICO</name>
<dbReference type="GO" id="GO:0034755">
    <property type="term" value="P:iron ion transmembrane transport"/>
    <property type="evidence" value="ECO:0007669"/>
    <property type="project" value="TreeGrafter"/>
</dbReference>
<feature type="transmembrane region" description="Helical" evidence="6">
    <location>
        <begin position="211"/>
        <end position="235"/>
    </location>
</feature>
<evidence type="ECO:0000256" key="6">
    <source>
        <dbReference type="SAM" id="Phobius"/>
    </source>
</evidence>
<keyword evidence="2 6" id="KW-0812">Transmembrane</keyword>
<sequence>MVTRMSAQPAPQLHSPDLPHGGTGQRAPRTFGGRLRLIGPGIVLALASVGASDMITTMNSGAEFGLGLIWVFTLGILLKFVLSEAVARLQMSGDKSLQSHLSGFGGRLFPTLFLIAELSVGLFFGAGVVAVTTNIVQAIFPVLPFWPTAVVVLLSVVILVGVGRYGLLEKAMMGFGILMFFGIIALAISMLQEPGAQVTAAETTAPTFPQGSIVTVLSLIGGVGGATGILAYSYWIREKKWRDAEWKSVVRLDLWISYGLVFVFAVAMTAVGAFMLYGQGFTIADNDSLFTIADALVDRIGEVGRILFLLSFLAVVYTSVLGGFSGIAYVTGDCIRVLRRYPHQDEPEHEMSAKAVEFRGALVYLSIATLAIMGLGKPVTLVLIYAAISAFILPVLALALLVILNRSAIHETLRNRWLSNVLLIVCLVLFGFLAALQVQETVTGLLG</sequence>
<feature type="transmembrane region" description="Helical" evidence="6">
    <location>
        <begin position="255"/>
        <end position="277"/>
    </location>
</feature>
<keyword evidence="8" id="KW-1185">Reference proteome</keyword>
<feature type="transmembrane region" description="Helical" evidence="6">
    <location>
        <begin position="35"/>
        <end position="55"/>
    </location>
</feature>
<dbReference type="Proteomes" id="UP000253509">
    <property type="component" value="Unassembled WGS sequence"/>
</dbReference>
<feature type="transmembrane region" description="Helical" evidence="6">
    <location>
        <begin position="172"/>
        <end position="191"/>
    </location>
</feature>
<accession>A0A366IH84</accession>
<evidence type="ECO:0000313" key="7">
    <source>
        <dbReference type="EMBL" id="RBP71181.1"/>
    </source>
</evidence>
<evidence type="ECO:0000313" key="8">
    <source>
        <dbReference type="Proteomes" id="UP000253509"/>
    </source>
</evidence>
<dbReference type="GO" id="GO:0015086">
    <property type="term" value="F:cadmium ion transmembrane transporter activity"/>
    <property type="evidence" value="ECO:0007669"/>
    <property type="project" value="TreeGrafter"/>
</dbReference>
<evidence type="ECO:0000256" key="4">
    <source>
        <dbReference type="ARBA" id="ARBA00023136"/>
    </source>
</evidence>
<comment type="caution">
    <text evidence="7">The sequence shown here is derived from an EMBL/GenBank/DDBJ whole genome shotgun (WGS) entry which is preliminary data.</text>
</comment>
<dbReference type="NCBIfam" id="NF037982">
    <property type="entry name" value="Nramp_1"/>
    <property type="match status" value="2"/>
</dbReference>
<feature type="region of interest" description="Disordered" evidence="5">
    <location>
        <begin position="1"/>
        <end position="26"/>
    </location>
</feature>
<reference evidence="7 8" key="1">
    <citation type="submission" date="2018-06" db="EMBL/GenBank/DDBJ databases">
        <title>Freshwater and sediment microbial communities from various areas in North America, analyzing microbe dynamics in response to fracking.</title>
        <authorList>
            <person name="Lamendella R."/>
        </authorList>
    </citation>
    <scope>NUCLEOTIDE SEQUENCE [LARGE SCALE GENOMIC DNA]</scope>
    <source>
        <strain evidence="7 8">3b_TX</strain>
    </source>
</reference>
<dbReference type="AlphaFoldDB" id="A0A366IH84"/>
<feature type="transmembrane region" description="Helical" evidence="6">
    <location>
        <begin position="306"/>
        <end position="330"/>
    </location>
</feature>
<feature type="transmembrane region" description="Helical" evidence="6">
    <location>
        <begin position="67"/>
        <end position="87"/>
    </location>
</feature>
<feature type="transmembrane region" description="Helical" evidence="6">
    <location>
        <begin position="138"/>
        <end position="160"/>
    </location>
</feature>
<protein>
    <submittedName>
        <fullName evidence="7">Mn2+/Fe2+ NRAMP family transporter</fullName>
    </submittedName>
</protein>
<feature type="transmembrane region" description="Helical" evidence="6">
    <location>
        <begin position="108"/>
        <end position="132"/>
    </location>
</feature>
<dbReference type="GO" id="GO:0005384">
    <property type="term" value="F:manganese ion transmembrane transporter activity"/>
    <property type="evidence" value="ECO:0007669"/>
    <property type="project" value="TreeGrafter"/>
</dbReference>
<feature type="transmembrane region" description="Helical" evidence="6">
    <location>
        <begin position="382"/>
        <end position="405"/>
    </location>
</feature>
<evidence type="ECO:0000256" key="3">
    <source>
        <dbReference type="ARBA" id="ARBA00022989"/>
    </source>
</evidence>
<dbReference type="EMBL" id="QNSB01000006">
    <property type="protein sequence ID" value="RBP71181.1"/>
    <property type="molecule type" value="Genomic_DNA"/>
</dbReference>
<dbReference type="GO" id="GO:0005886">
    <property type="term" value="C:plasma membrane"/>
    <property type="evidence" value="ECO:0007669"/>
    <property type="project" value="TreeGrafter"/>
</dbReference>
<dbReference type="Pfam" id="PF01566">
    <property type="entry name" value="Nramp"/>
    <property type="match status" value="1"/>
</dbReference>
<keyword evidence="3 6" id="KW-1133">Transmembrane helix</keyword>
<dbReference type="InterPro" id="IPR001046">
    <property type="entry name" value="NRAMP_fam"/>
</dbReference>
<keyword evidence="4 6" id="KW-0472">Membrane</keyword>
<evidence type="ECO:0000256" key="5">
    <source>
        <dbReference type="SAM" id="MobiDB-lite"/>
    </source>
</evidence>
<evidence type="ECO:0000256" key="1">
    <source>
        <dbReference type="ARBA" id="ARBA00004141"/>
    </source>
</evidence>
<feature type="transmembrane region" description="Helical" evidence="6">
    <location>
        <begin position="417"/>
        <end position="438"/>
    </location>
</feature>
<organism evidence="7 8">
    <name type="scientific">Brevibacterium celere</name>
    <dbReference type="NCBI Taxonomy" id="225845"/>
    <lineage>
        <taxon>Bacteria</taxon>
        <taxon>Bacillati</taxon>
        <taxon>Actinomycetota</taxon>
        <taxon>Actinomycetes</taxon>
        <taxon>Micrococcales</taxon>
        <taxon>Brevibacteriaceae</taxon>
        <taxon>Brevibacterium</taxon>
    </lineage>
</organism>
<dbReference type="PANTHER" id="PTHR11706:SF3">
    <property type="entry name" value="METAL ION TRANSPORT PROTEIN"/>
    <property type="match status" value="1"/>
</dbReference>
<dbReference type="PANTHER" id="PTHR11706">
    <property type="entry name" value="SOLUTE CARRIER PROTEIN FAMILY 11 MEMBER"/>
    <property type="match status" value="1"/>
</dbReference>
<evidence type="ECO:0000256" key="2">
    <source>
        <dbReference type="ARBA" id="ARBA00022692"/>
    </source>
</evidence>
<gene>
    <name evidence="7" type="ORF">DFO65_10624</name>
</gene>
<feature type="transmembrane region" description="Helical" evidence="6">
    <location>
        <begin position="358"/>
        <end position="376"/>
    </location>
</feature>
<comment type="subcellular location">
    <subcellularLocation>
        <location evidence="1">Membrane</location>
        <topology evidence="1">Multi-pass membrane protein</topology>
    </subcellularLocation>
</comment>
<proteinExistence type="predicted"/>